<name>A0A9X0W6C1_9GAMM</name>
<protein>
    <submittedName>
        <fullName evidence="6">Efflux transporter periplasmic adaptor subunit</fullName>
    </submittedName>
</protein>
<evidence type="ECO:0000256" key="2">
    <source>
        <dbReference type="SAM" id="Coils"/>
    </source>
</evidence>
<dbReference type="InterPro" id="IPR006143">
    <property type="entry name" value="RND_pump_MFP"/>
</dbReference>
<feature type="domain" description="Multidrug resistance protein MdtA-like C-terminal permuted SH3" evidence="4">
    <location>
        <begin position="271"/>
        <end position="327"/>
    </location>
</feature>
<evidence type="ECO:0000259" key="4">
    <source>
        <dbReference type="Pfam" id="PF25967"/>
    </source>
</evidence>
<feature type="domain" description="CzcB-like barrel-sandwich hybrid" evidence="5">
    <location>
        <begin position="62"/>
        <end position="186"/>
    </location>
</feature>
<dbReference type="RefSeq" id="WP_200240248.1">
    <property type="nucleotide sequence ID" value="NZ_NRRY01000005.1"/>
</dbReference>
<gene>
    <name evidence="6" type="ORF">CKO42_04955</name>
</gene>
<evidence type="ECO:0000259" key="5">
    <source>
        <dbReference type="Pfam" id="PF25973"/>
    </source>
</evidence>
<organism evidence="6 7">
    <name type="scientific">Lamprobacter modestohalophilus</name>
    <dbReference type="NCBI Taxonomy" id="1064514"/>
    <lineage>
        <taxon>Bacteria</taxon>
        <taxon>Pseudomonadati</taxon>
        <taxon>Pseudomonadota</taxon>
        <taxon>Gammaproteobacteria</taxon>
        <taxon>Chromatiales</taxon>
        <taxon>Chromatiaceae</taxon>
        <taxon>Lamprobacter</taxon>
    </lineage>
</organism>
<dbReference type="PANTHER" id="PTHR30469">
    <property type="entry name" value="MULTIDRUG RESISTANCE PROTEIN MDTA"/>
    <property type="match status" value="1"/>
</dbReference>
<dbReference type="NCBIfam" id="TIGR01730">
    <property type="entry name" value="RND_mfp"/>
    <property type="match status" value="1"/>
</dbReference>
<dbReference type="Gene3D" id="1.10.287.470">
    <property type="entry name" value="Helix hairpin bin"/>
    <property type="match status" value="1"/>
</dbReference>
<dbReference type="EMBL" id="NRRY01000005">
    <property type="protein sequence ID" value="MBK1617814.1"/>
    <property type="molecule type" value="Genomic_DNA"/>
</dbReference>
<dbReference type="Gene3D" id="2.40.30.170">
    <property type="match status" value="1"/>
</dbReference>
<dbReference type="Gene3D" id="2.40.50.100">
    <property type="match status" value="1"/>
</dbReference>
<dbReference type="Proteomes" id="UP001138768">
    <property type="component" value="Unassembled WGS sequence"/>
</dbReference>
<feature type="coiled-coil region" evidence="2">
    <location>
        <begin position="87"/>
        <end position="150"/>
    </location>
</feature>
<reference evidence="6 7" key="1">
    <citation type="journal article" date="2020" name="Microorganisms">
        <title>Osmotic Adaptation and Compatible Solute Biosynthesis of Phototrophic Bacteria as Revealed from Genome Analyses.</title>
        <authorList>
            <person name="Imhoff J.F."/>
            <person name="Rahn T."/>
            <person name="Kunzel S."/>
            <person name="Keller A."/>
            <person name="Neulinger S.C."/>
        </authorList>
    </citation>
    <scope>NUCLEOTIDE SEQUENCE [LARGE SCALE GENOMIC DNA]</scope>
    <source>
        <strain evidence="6 7">DSM 25653</strain>
    </source>
</reference>
<dbReference type="SUPFAM" id="SSF111369">
    <property type="entry name" value="HlyD-like secretion proteins"/>
    <property type="match status" value="1"/>
</dbReference>
<keyword evidence="7" id="KW-1185">Reference proteome</keyword>
<comment type="caution">
    <text evidence="6">The sequence shown here is derived from an EMBL/GenBank/DDBJ whole genome shotgun (WGS) entry which is preliminary data.</text>
</comment>
<feature type="region of interest" description="Disordered" evidence="3">
    <location>
        <begin position="1"/>
        <end position="31"/>
    </location>
</feature>
<dbReference type="InterPro" id="IPR058647">
    <property type="entry name" value="BSH_CzcB-like"/>
</dbReference>
<evidence type="ECO:0000313" key="6">
    <source>
        <dbReference type="EMBL" id="MBK1617814.1"/>
    </source>
</evidence>
<dbReference type="InterPro" id="IPR058627">
    <property type="entry name" value="MdtA-like_C"/>
</dbReference>
<sequence length="345" mass="37239">MLPIAGCSDAPFGSKPSANDGQSKPSRPASEHLVTTITAERASVAVPHERPGSLRLRRLVRLHSQEEGRITELQVFEGDEVAPGQTLIRLEDDLLRAELDAARATAAQERLDLKRLEGLAGRGGASEDEIAQARTAVAVAEAQVRVLETRLAFTEISAPFAGLVTARLAEPGDFVTKNTHLLSIADPASLIAEVLVSELVLPQLSVGDPVQIRIDALGGLIVPGRILRIHPTLSETGRQAMVEIAFDQIPAGARDGQFVRVRFESRGIPRLMVPFRALRQDRDGPFVWIIDEAGEAQRQPVEIGVRITDQVEIVDGLEPGTQVITRGFLGLAAGKEVRAIETSRL</sequence>
<dbReference type="AlphaFoldDB" id="A0A9X0W6C1"/>
<dbReference type="GO" id="GO:1990281">
    <property type="term" value="C:efflux pump complex"/>
    <property type="evidence" value="ECO:0007669"/>
    <property type="project" value="TreeGrafter"/>
</dbReference>
<feature type="compositionally biased region" description="Polar residues" evidence="3">
    <location>
        <begin position="16"/>
        <end position="25"/>
    </location>
</feature>
<proteinExistence type="inferred from homology"/>
<dbReference type="Gene3D" id="2.40.420.20">
    <property type="match status" value="1"/>
</dbReference>
<dbReference type="GO" id="GO:0015562">
    <property type="term" value="F:efflux transmembrane transporter activity"/>
    <property type="evidence" value="ECO:0007669"/>
    <property type="project" value="TreeGrafter"/>
</dbReference>
<evidence type="ECO:0000313" key="7">
    <source>
        <dbReference type="Proteomes" id="UP001138768"/>
    </source>
</evidence>
<dbReference type="Pfam" id="PF25967">
    <property type="entry name" value="RND-MFP_C"/>
    <property type="match status" value="1"/>
</dbReference>
<evidence type="ECO:0000256" key="3">
    <source>
        <dbReference type="SAM" id="MobiDB-lite"/>
    </source>
</evidence>
<comment type="similarity">
    <text evidence="1">Belongs to the membrane fusion protein (MFP) (TC 8.A.1) family.</text>
</comment>
<accession>A0A9X0W6C1</accession>
<dbReference type="Pfam" id="PF25973">
    <property type="entry name" value="BSH_CzcB"/>
    <property type="match status" value="1"/>
</dbReference>
<keyword evidence="2" id="KW-0175">Coiled coil</keyword>
<evidence type="ECO:0000256" key="1">
    <source>
        <dbReference type="ARBA" id="ARBA00009477"/>
    </source>
</evidence>
<dbReference type="PANTHER" id="PTHR30469:SF15">
    <property type="entry name" value="HLYD FAMILY OF SECRETION PROTEINS"/>
    <property type="match status" value="1"/>
</dbReference>